<proteinExistence type="predicted"/>
<gene>
    <name evidence="1" type="ORF">Poly30_52360</name>
</gene>
<organism evidence="1 2">
    <name type="scientific">Saltatorellus ferox</name>
    <dbReference type="NCBI Taxonomy" id="2528018"/>
    <lineage>
        <taxon>Bacteria</taxon>
        <taxon>Pseudomonadati</taxon>
        <taxon>Planctomycetota</taxon>
        <taxon>Planctomycetia</taxon>
        <taxon>Planctomycetia incertae sedis</taxon>
        <taxon>Saltatorellus</taxon>
    </lineage>
</organism>
<dbReference type="RefSeq" id="WP_145204460.1">
    <property type="nucleotide sequence ID" value="NZ_CP036434.1"/>
</dbReference>
<name>A0A518F011_9BACT</name>
<keyword evidence="2" id="KW-1185">Reference proteome</keyword>
<evidence type="ECO:0000313" key="1">
    <source>
        <dbReference type="EMBL" id="QDV09678.1"/>
    </source>
</evidence>
<dbReference type="EMBL" id="CP036434">
    <property type="protein sequence ID" value="QDV09678.1"/>
    <property type="molecule type" value="Genomic_DNA"/>
</dbReference>
<dbReference type="Proteomes" id="UP000320390">
    <property type="component" value="Chromosome"/>
</dbReference>
<accession>A0A518F011</accession>
<sequence>MGRFETSSAESSKWLRPVTVPSSKGGVFGTVRELLDDLPGWDVDSVDEENLRVHVSKKNGFLGGTSKIVITVSGPEGIPSSQTDVSSESDGLLSRDKSNVSTFCRKLWMRVT</sequence>
<reference evidence="1 2" key="1">
    <citation type="submission" date="2019-02" db="EMBL/GenBank/DDBJ databases">
        <title>Deep-cultivation of Planctomycetes and their phenomic and genomic characterization uncovers novel biology.</title>
        <authorList>
            <person name="Wiegand S."/>
            <person name="Jogler M."/>
            <person name="Boedeker C."/>
            <person name="Pinto D."/>
            <person name="Vollmers J."/>
            <person name="Rivas-Marin E."/>
            <person name="Kohn T."/>
            <person name="Peeters S.H."/>
            <person name="Heuer A."/>
            <person name="Rast P."/>
            <person name="Oberbeckmann S."/>
            <person name="Bunk B."/>
            <person name="Jeske O."/>
            <person name="Meyerdierks A."/>
            <person name="Storesund J.E."/>
            <person name="Kallscheuer N."/>
            <person name="Luecker S."/>
            <person name="Lage O.M."/>
            <person name="Pohl T."/>
            <person name="Merkel B.J."/>
            <person name="Hornburger P."/>
            <person name="Mueller R.-W."/>
            <person name="Bruemmer F."/>
            <person name="Labrenz M."/>
            <person name="Spormann A.M."/>
            <person name="Op den Camp H."/>
            <person name="Overmann J."/>
            <person name="Amann R."/>
            <person name="Jetten M.S.M."/>
            <person name="Mascher T."/>
            <person name="Medema M.H."/>
            <person name="Devos D.P."/>
            <person name="Kaster A.-K."/>
            <person name="Ovreas L."/>
            <person name="Rohde M."/>
            <person name="Galperin M.Y."/>
            <person name="Jogler C."/>
        </authorList>
    </citation>
    <scope>NUCLEOTIDE SEQUENCE [LARGE SCALE GENOMIC DNA]</scope>
    <source>
        <strain evidence="1 2">Poly30</strain>
    </source>
</reference>
<protein>
    <submittedName>
        <fullName evidence="1">Uncharacterized protein</fullName>
    </submittedName>
</protein>
<dbReference type="AlphaFoldDB" id="A0A518F011"/>
<evidence type="ECO:0000313" key="2">
    <source>
        <dbReference type="Proteomes" id="UP000320390"/>
    </source>
</evidence>